<keyword evidence="2" id="KW-1185">Reference proteome</keyword>
<evidence type="ECO:0000313" key="2">
    <source>
        <dbReference type="Proteomes" id="UP000011991"/>
    </source>
</evidence>
<feature type="non-terminal residue" evidence="1">
    <location>
        <position position="1"/>
    </location>
</feature>
<sequence length="106" mass="11994">AETFGYASKTETLCEFRYEKMLQQRWPKWLTGLHPMFLSTCLRGNVPLSLAAPLMLTNKGGDPHGSEVSGGLLSTVKFSNQKNLELTSSGRFRLRSFHSWHDAYID</sequence>
<comment type="caution">
    <text evidence="1">The sequence shown here is derived from an EMBL/GenBank/DDBJ whole genome shotgun (WGS) entry which is preliminary data.</text>
</comment>
<evidence type="ECO:0000313" key="1">
    <source>
        <dbReference type="EMBL" id="EMI19617.1"/>
    </source>
</evidence>
<organism evidence="1 2">
    <name type="scientific">Rhodopirellula maiorica SM1</name>
    <dbReference type="NCBI Taxonomy" id="1265738"/>
    <lineage>
        <taxon>Bacteria</taxon>
        <taxon>Pseudomonadati</taxon>
        <taxon>Planctomycetota</taxon>
        <taxon>Planctomycetia</taxon>
        <taxon>Pirellulales</taxon>
        <taxon>Pirellulaceae</taxon>
        <taxon>Novipirellula</taxon>
    </lineage>
</organism>
<gene>
    <name evidence="1" type="ORF">RMSM_03463</name>
</gene>
<dbReference type="Proteomes" id="UP000011991">
    <property type="component" value="Unassembled WGS sequence"/>
</dbReference>
<reference evidence="1 2" key="1">
    <citation type="journal article" date="2013" name="Mar. Genomics">
        <title>Expression of sulfatases in Rhodopirellula baltica and the diversity of sulfatases in the genus Rhodopirellula.</title>
        <authorList>
            <person name="Wegner C.E."/>
            <person name="Richter-Heitmann T."/>
            <person name="Klindworth A."/>
            <person name="Klockow C."/>
            <person name="Richter M."/>
            <person name="Achstetter T."/>
            <person name="Glockner F.O."/>
            <person name="Harder J."/>
        </authorList>
    </citation>
    <scope>NUCLEOTIDE SEQUENCE [LARGE SCALE GENOMIC DNA]</scope>
    <source>
        <strain evidence="1 2">SM1</strain>
    </source>
</reference>
<accession>M5RW42</accession>
<dbReference type="AlphaFoldDB" id="M5RW42"/>
<proteinExistence type="predicted"/>
<name>M5RW42_9BACT</name>
<protein>
    <submittedName>
        <fullName evidence="1">Uncharacterized protein</fullName>
    </submittedName>
</protein>
<dbReference type="EMBL" id="ANOG01000498">
    <property type="protein sequence ID" value="EMI19617.1"/>
    <property type="molecule type" value="Genomic_DNA"/>
</dbReference>